<feature type="compositionally biased region" description="Polar residues" evidence="10">
    <location>
        <begin position="368"/>
        <end position="393"/>
    </location>
</feature>
<feature type="domain" description="Cyclin-like" evidence="11">
    <location>
        <begin position="72"/>
        <end position="155"/>
    </location>
</feature>
<evidence type="ECO:0000256" key="5">
    <source>
        <dbReference type="ARBA" id="ARBA00022833"/>
    </source>
</evidence>
<dbReference type="InterPro" id="IPR013763">
    <property type="entry name" value="Cyclin-like_dom"/>
</dbReference>
<gene>
    <name evidence="12" type="ORF">GIB67_026844</name>
</gene>
<comment type="caution">
    <text evidence="12">The sequence shown here is derived from an EMBL/GenBank/DDBJ whole genome shotgun (WGS) entry which is preliminary data.</text>
</comment>
<evidence type="ECO:0000256" key="1">
    <source>
        <dbReference type="ARBA" id="ARBA00004123"/>
    </source>
</evidence>
<dbReference type="InterPro" id="IPR036915">
    <property type="entry name" value="Cyclin-like_sf"/>
</dbReference>
<dbReference type="GO" id="GO:0005634">
    <property type="term" value="C:nucleus"/>
    <property type="evidence" value="ECO:0007669"/>
    <property type="project" value="UniProtKB-SubCell"/>
</dbReference>
<dbReference type="Proteomes" id="UP000541444">
    <property type="component" value="Unassembled WGS sequence"/>
</dbReference>
<keyword evidence="4" id="KW-0863">Zinc-finger</keyword>
<evidence type="ECO:0000256" key="9">
    <source>
        <dbReference type="ARBA" id="ARBA00023242"/>
    </source>
</evidence>
<feature type="compositionally biased region" description="Acidic residues" evidence="10">
    <location>
        <begin position="399"/>
        <end position="408"/>
    </location>
</feature>
<dbReference type="PANTHER" id="PTHR11618">
    <property type="entry name" value="TRANSCRIPTION INITIATION FACTOR IIB-RELATED"/>
    <property type="match status" value="1"/>
</dbReference>
<reference evidence="12 13" key="1">
    <citation type="journal article" date="2020" name="IScience">
        <title>Genome Sequencing of the Endangered Kingdonia uniflora (Circaeasteraceae, Ranunculales) Reveals Potential Mechanisms of Evolutionary Specialization.</title>
        <authorList>
            <person name="Sun Y."/>
            <person name="Deng T."/>
            <person name="Zhang A."/>
            <person name="Moore M.J."/>
            <person name="Landis J.B."/>
            <person name="Lin N."/>
            <person name="Zhang H."/>
            <person name="Zhang X."/>
            <person name="Huang J."/>
            <person name="Zhang X."/>
            <person name="Sun H."/>
            <person name="Wang H."/>
        </authorList>
    </citation>
    <scope>NUCLEOTIDE SEQUENCE [LARGE SCALE GENOMIC DNA]</scope>
    <source>
        <strain evidence="12">TB1705</strain>
        <tissue evidence="12">Leaf</tissue>
    </source>
</reference>
<evidence type="ECO:0000313" key="13">
    <source>
        <dbReference type="Proteomes" id="UP000541444"/>
    </source>
</evidence>
<dbReference type="EMBL" id="JACGCM010001723">
    <property type="protein sequence ID" value="KAF6150923.1"/>
    <property type="molecule type" value="Genomic_DNA"/>
</dbReference>
<keyword evidence="3" id="KW-0479">Metal-binding</keyword>
<dbReference type="CDD" id="cd20554">
    <property type="entry name" value="CYCLIN_TFIIIB90_rpt2"/>
    <property type="match status" value="1"/>
</dbReference>
<dbReference type="GO" id="GO:0017025">
    <property type="term" value="F:TBP-class protein binding"/>
    <property type="evidence" value="ECO:0007669"/>
    <property type="project" value="InterPro"/>
</dbReference>
<feature type="domain" description="Cyclin-like" evidence="11">
    <location>
        <begin position="173"/>
        <end position="260"/>
    </location>
</feature>
<dbReference type="Gene3D" id="1.20.5.650">
    <property type="entry name" value="Single helix bin"/>
    <property type="match status" value="1"/>
</dbReference>
<dbReference type="Pfam" id="PF07741">
    <property type="entry name" value="BRF1"/>
    <property type="match status" value="1"/>
</dbReference>
<evidence type="ECO:0000256" key="4">
    <source>
        <dbReference type="ARBA" id="ARBA00022771"/>
    </source>
</evidence>
<dbReference type="CDD" id="cd20553">
    <property type="entry name" value="CYCLIN_TFIIIB90_rpt1"/>
    <property type="match status" value="1"/>
</dbReference>
<keyword evidence="6" id="KW-0805">Transcription regulation</keyword>
<dbReference type="PANTHER" id="PTHR11618:SF4">
    <property type="entry name" value="TRANSCRIPTION FACTOR IIIB 90 KDA SUBUNIT"/>
    <property type="match status" value="1"/>
</dbReference>
<evidence type="ECO:0000256" key="8">
    <source>
        <dbReference type="ARBA" id="ARBA00023163"/>
    </source>
</evidence>
<comment type="subcellular location">
    <subcellularLocation>
        <location evidence="1">Nucleus</location>
    </subcellularLocation>
</comment>
<dbReference type="Gene3D" id="1.10.472.10">
    <property type="entry name" value="Cyclin-like"/>
    <property type="match status" value="2"/>
</dbReference>
<dbReference type="InterPro" id="IPR000812">
    <property type="entry name" value="TFIIB"/>
</dbReference>
<evidence type="ECO:0000259" key="11">
    <source>
        <dbReference type="SMART" id="SM00385"/>
    </source>
</evidence>
<evidence type="ECO:0000256" key="2">
    <source>
        <dbReference type="ARBA" id="ARBA00010857"/>
    </source>
</evidence>
<accession>A0A7J7M7S9</accession>
<dbReference type="InterPro" id="IPR013150">
    <property type="entry name" value="TFIIB_cyclin"/>
</dbReference>
<dbReference type="GO" id="GO:0008270">
    <property type="term" value="F:zinc ion binding"/>
    <property type="evidence" value="ECO:0007669"/>
    <property type="project" value="UniProtKB-KW"/>
</dbReference>
<evidence type="ECO:0000256" key="10">
    <source>
        <dbReference type="SAM" id="MobiDB-lite"/>
    </source>
</evidence>
<dbReference type="FunFam" id="1.10.472.10:FF:000066">
    <property type="entry name" value="Transcription factor IIIB subunit"/>
    <property type="match status" value="1"/>
</dbReference>
<evidence type="ECO:0000256" key="6">
    <source>
        <dbReference type="ARBA" id="ARBA00023015"/>
    </source>
</evidence>
<proteinExistence type="inferred from homology"/>
<dbReference type="GO" id="GO:0070897">
    <property type="term" value="P:transcription preinitiation complex assembly"/>
    <property type="evidence" value="ECO:0007669"/>
    <property type="project" value="InterPro"/>
</dbReference>
<feature type="region of interest" description="Disordered" evidence="10">
    <location>
        <begin position="38"/>
        <end position="66"/>
    </location>
</feature>
<comment type="similarity">
    <text evidence="2">Belongs to the TFIIB family.</text>
</comment>
<evidence type="ECO:0000313" key="12">
    <source>
        <dbReference type="EMBL" id="KAF6150923.1"/>
    </source>
</evidence>
<keyword evidence="5" id="KW-0862">Zinc</keyword>
<dbReference type="InterPro" id="IPR011665">
    <property type="entry name" value="BRF1_TBP-bd_dom"/>
</dbReference>
<organism evidence="12 13">
    <name type="scientific">Kingdonia uniflora</name>
    <dbReference type="NCBI Taxonomy" id="39325"/>
    <lineage>
        <taxon>Eukaryota</taxon>
        <taxon>Viridiplantae</taxon>
        <taxon>Streptophyta</taxon>
        <taxon>Embryophyta</taxon>
        <taxon>Tracheophyta</taxon>
        <taxon>Spermatophyta</taxon>
        <taxon>Magnoliopsida</taxon>
        <taxon>Ranunculales</taxon>
        <taxon>Circaeasteraceae</taxon>
        <taxon>Kingdonia</taxon>
    </lineage>
</organism>
<protein>
    <recommendedName>
        <fullName evidence="11">Cyclin-like domain-containing protein</fullName>
    </recommendedName>
</protein>
<evidence type="ECO:0000256" key="3">
    <source>
        <dbReference type="ARBA" id="ARBA00022723"/>
    </source>
</evidence>
<dbReference type="SMART" id="SM00385">
    <property type="entry name" value="CYCLIN"/>
    <property type="match status" value="2"/>
</dbReference>
<dbReference type="OrthoDB" id="511529at2759"/>
<dbReference type="SUPFAM" id="SSF47954">
    <property type="entry name" value="Cyclin-like"/>
    <property type="match status" value="2"/>
</dbReference>
<name>A0A7J7M7S9_9MAGN</name>
<keyword evidence="8" id="KW-0804">Transcription</keyword>
<feature type="compositionally biased region" description="Basic and acidic residues" evidence="10">
    <location>
        <begin position="56"/>
        <end position="66"/>
    </location>
</feature>
<sequence length="614" mass="68640">MPWCSHCQRITEHEKEPSCIYVSCTRCGKVDETEVYSDAPNFNADGRPDGVNVKYPDNEKPSRNKTLDKGRKEIQYLVERLGVGGGNSIVDQASIFYKIAVERKFTTGRRTNLVAAACLYIACRENKKAFLLIDFSEEYRINVYELGAVFLELCKLLRLEEHPIVQKSVDPSLFIHRFTERLLGGKNIDDFADVSRTALRIVASMKRDWMQTGRKPSGLCGAALYISALSYGLKFSKSDVVRVVHICEATLTKRLIEFENTDSGSLTIEEFNVKASKIEKENQFTAVGTKSCGTMELLCEHKGSKVPHYAHGLCEGCYGDFITLSGGLMGGSDPPAFQRAEQERMAKASDEENAEERILIDKELEAFSSPNQDSVENAKLNSKESVTIDTASDQSHEYEDMDNVAGDESETLSDIDDAEVDGYLHNEEESRCKKKIWEIMNREYIEEQAEKEAVAAAEKKALEASYQNCSPEMQEALKLAAAAAAAGAKTRKERQQKRAAEAKNAAPAQTAAEATCQMLAKKRLSSRINYDVLEKLFDDPLNSAKKKGRVESDSGVQPIKGNKEVESNLIYNEDYMGQGDEYAEEIYGDDSYYENGYEGYGKDEGYGNDEDYLY</sequence>
<dbReference type="GO" id="GO:0097550">
    <property type="term" value="C:transcription preinitiation complex"/>
    <property type="evidence" value="ECO:0007669"/>
    <property type="project" value="TreeGrafter"/>
</dbReference>
<evidence type="ECO:0000256" key="7">
    <source>
        <dbReference type="ARBA" id="ARBA00023159"/>
    </source>
</evidence>
<keyword evidence="7" id="KW-0010">Activator</keyword>
<dbReference type="GO" id="GO:0000126">
    <property type="term" value="C:transcription factor TFIIIB complex"/>
    <property type="evidence" value="ECO:0007669"/>
    <property type="project" value="TreeGrafter"/>
</dbReference>
<dbReference type="GO" id="GO:0001006">
    <property type="term" value="F:RNA polymerase III type 3 promoter sequence-specific DNA binding"/>
    <property type="evidence" value="ECO:0007669"/>
    <property type="project" value="TreeGrafter"/>
</dbReference>
<dbReference type="Pfam" id="PF00382">
    <property type="entry name" value="TFIIB"/>
    <property type="match status" value="2"/>
</dbReference>
<feature type="region of interest" description="Disordered" evidence="10">
    <location>
        <begin position="368"/>
        <end position="408"/>
    </location>
</feature>
<feature type="region of interest" description="Disordered" evidence="10">
    <location>
        <begin position="593"/>
        <end position="614"/>
    </location>
</feature>
<dbReference type="AlphaFoldDB" id="A0A7J7M7S9"/>
<dbReference type="GO" id="GO:0000995">
    <property type="term" value="F:RNA polymerase III general transcription initiation factor activity"/>
    <property type="evidence" value="ECO:0007669"/>
    <property type="project" value="TreeGrafter"/>
</dbReference>
<keyword evidence="9" id="KW-0539">Nucleus</keyword>
<dbReference type="FunFam" id="1.10.472.10:FF:000007">
    <property type="entry name" value="Transcription factor IIIB 90 kDa subunit"/>
    <property type="match status" value="1"/>
</dbReference>
<keyword evidence="13" id="KW-1185">Reference proteome</keyword>